<dbReference type="RefSeq" id="YP_009839213.1">
    <property type="nucleotide sequence ID" value="NC_048720.1"/>
</dbReference>
<name>A0A345L283_9CAUD</name>
<reference evidence="1 2" key="1">
    <citation type="submission" date="2018-06" db="EMBL/GenBank/DDBJ databases">
        <authorList>
            <person name="Luttrell C.E."/>
            <person name="Myers K.N."/>
            <person name="Simpson A.N."/>
            <person name="Sulollari A."/>
            <person name="Suri N."/>
            <person name="Nayek S."/>
            <person name="Bhuiyan S."/>
            <person name="Smith B.R."/>
            <person name="Hughes L.E."/>
            <person name="Garlena R.A."/>
            <person name="Russell D.A."/>
            <person name="Pope W.H."/>
            <person name="Jacobs-Sera D."/>
            <person name="Hatfull G.F."/>
        </authorList>
    </citation>
    <scope>NUCLEOTIDE SEQUENCE [LARGE SCALE GENOMIC DNA]</scope>
</reference>
<proteinExistence type="predicted"/>
<accession>A0A345L283</accession>
<sequence>MEWSVFHEYRHLADGGKVKHLQCPDCTGHLITRLGTDDEPVLWCPSCDTRIQPGLDLYDQIRAVVREHNA</sequence>
<keyword evidence="2" id="KW-1185">Reference proteome</keyword>
<gene>
    <name evidence="1" type="primary">15</name>
    <name evidence="1" type="ORF">SEA_BLUEEYEDBEAUTY_15</name>
</gene>
<evidence type="ECO:0000313" key="2">
    <source>
        <dbReference type="Proteomes" id="UP000258408"/>
    </source>
</evidence>
<evidence type="ECO:0000313" key="1">
    <source>
        <dbReference type="EMBL" id="AXH49385.1"/>
    </source>
</evidence>
<organism evidence="1 2">
    <name type="scientific">Streptomyces phage Blueeyedbeauty</name>
    <dbReference type="NCBI Taxonomy" id="2250336"/>
    <lineage>
        <taxon>Viruses</taxon>
        <taxon>Duplodnaviria</taxon>
        <taxon>Heunggongvirae</taxon>
        <taxon>Uroviricota</taxon>
        <taxon>Caudoviricetes</taxon>
        <taxon>Stanwilliamsviridae</taxon>
        <taxon>Loccivirinae</taxon>
        <taxon>Annadreamyvirus</taxon>
        <taxon>Annadreamyvirus blueeyedbeauty</taxon>
    </lineage>
</organism>
<dbReference type="EMBL" id="MH536814">
    <property type="protein sequence ID" value="AXH49385.1"/>
    <property type="molecule type" value="Genomic_DNA"/>
</dbReference>
<protein>
    <submittedName>
        <fullName evidence="1">Uncharacterized protein</fullName>
    </submittedName>
</protein>
<dbReference type="Proteomes" id="UP000258408">
    <property type="component" value="Segment"/>
</dbReference>
<dbReference type="GeneID" id="55599805"/>
<dbReference type="KEGG" id="vg:55599805"/>